<proteinExistence type="predicted"/>
<dbReference type="InterPro" id="IPR005564">
    <property type="entry name" value="Major_capsid_GpE"/>
</dbReference>
<dbReference type="RefSeq" id="WP_090222178.1">
    <property type="nucleotide sequence ID" value="NZ_FOZP01000001.1"/>
</dbReference>
<dbReference type="InterPro" id="IPR053738">
    <property type="entry name" value="Lambda_capsid_assembly"/>
</dbReference>
<dbReference type="Proteomes" id="UP000199312">
    <property type="component" value="Unassembled WGS sequence"/>
</dbReference>
<dbReference type="Gene3D" id="3.90.1690.10">
    <property type="entry name" value="phage-related protein like domain"/>
    <property type="match status" value="1"/>
</dbReference>
<dbReference type="Pfam" id="PF03864">
    <property type="entry name" value="Phage_cap_E"/>
    <property type="match status" value="1"/>
</dbReference>
<dbReference type="STRING" id="593133.SAMN04488006_0482"/>
<dbReference type="OrthoDB" id="1269635at2"/>
<dbReference type="AlphaFoldDB" id="A0A1I6NSB0"/>
<protein>
    <submittedName>
        <fullName evidence="1">Phage major capsid protein E</fullName>
    </submittedName>
</protein>
<dbReference type="EMBL" id="FOZP01000001">
    <property type="protein sequence ID" value="SFS30760.1"/>
    <property type="molecule type" value="Genomic_DNA"/>
</dbReference>
<name>A0A1I6NSB0_9FLAO</name>
<evidence type="ECO:0000313" key="2">
    <source>
        <dbReference type="Proteomes" id="UP000199312"/>
    </source>
</evidence>
<accession>A0A1I6NSB0</accession>
<gene>
    <name evidence="1" type="ORF">SAMN04488006_0482</name>
</gene>
<keyword evidence="2" id="KW-1185">Reference proteome</keyword>
<evidence type="ECO:0000313" key="1">
    <source>
        <dbReference type="EMBL" id="SFS30760.1"/>
    </source>
</evidence>
<sequence length="432" mass="47603">MEASIFKDIIGKIFPKLAKKITEKVNDKEGEIQYEHKKYLKKDFSPDMKFESLSSNTSIVAADVVTLDSELTLKKRGSYASATGEIPKIGMIKALNESMLQALKNLTARGKKEAEIAQKLFKDAVDSVKGVQERLDMMFLQALSTGVTLVDENTNTGEGIRIDFGIPEENQLGAITKVWTDADATPIDDIENVISKARSNGHILKYMFIDKVTYNAFKLNAQVKAAFAGLMKINVDYIFRVTNEELQNYLIQEHGLQLIVINKVCQIEKGGKKVAVEPWEKGMVTFTTTTDLGTLTYGELAEVDHPVAGVEYSVVDDFILVSMFRTNNPLKENTSVQALAIPVIDNVDSIYLLDTNEATASEDTQTEGDANYLYKTVLYTKASVVTGINAARVIDEQVPMASISQLDATLAKKINSLSEEGVALFEAELVAV</sequence>
<organism evidence="1 2">
    <name type="scientific">Lutibacter maritimus</name>
    <dbReference type="NCBI Taxonomy" id="593133"/>
    <lineage>
        <taxon>Bacteria</taxon>
        <taxon>Pseudomonadati</taxon>
        <taxon>Bacteroidota</taxon>
        <taxon>Flavobacteriia</taxon>
        <taxon>Flavobacteriales</taxon>
        <taxon>Flavobacteriaceae</taxon>
        <taxon>Lutibacter</taxon>
    </lineage>
</organism>
<reference evidence="2" key="1">
    <citation type="submission" date="2016-10" db="EMBL/GenBank/DDBJ databases">
        <authorList>
            <person name="Varghese N."/>
            <person name="Submissions S."/>
        </authorList>
    </citation>
    <scope>NUCLEOTIDE SEQUENCE [LARGE SCALE GENOMIC DNA]</scope>
    <source>
        <strain evidence="2">DSM 24450</strain>
    </source>
</reference>